<dbReference type="PROSITE" id="PS01315">
    <property type="entry name" value="CDS"/>
    <property type="match status" value="1"/>
</dbReference>
<keyword evidence="4" id="KW-0444">Lipid biosynthesis</keyword>
<gene>
    <name evidence="14" type="ORF">METZ01_LOCUS48080</name>
</gene>
<evidence type="ECO:0000256" key="10">
    <source>
        <dbReference type="ARBA" id="ARBA00023136"/>
    </source>
</evidence>
<evidence type="ECO:0000256" key="4">
    <source>
        <dbReference type="ARBA" id="ARBA00022516"/>
    </source>
</evidence>
<feature type="transmembrane region" description="Helical" evidence="13">
    <location>
        <begin position="194"/>
        <end position="214"/>
    </location>
</feature>
<keyword evidence="10 13" id="KW-0472">Membrane</keyword>
<dbReference type="GO" id="GO:0004605">
    <property type="term" value="F:phosphatidate cytidylyltransferase activity"/>
    <property type="evidence" value="ECO:0007669"/>
    <property type="project" value="TreeGrafter"/>
</dbReference>
<dbReference type="EMBL" id="UINC01002306">
    <property type="protein sequence ID" value="SUZ95226.1"/>
    <property type="molecule type" value="Genomic_DNA"/>
</dbReference>
<keyword evidence="5" id="KW-0808">Transferase</keyword>
<keyword evidence="11" id="KW-0594">Phospholipid biosynthesis</keyword>
<keyword evidence="8 13" id="KW-1133">Transmembrane helix</keyword>
<dbReference type="GO" id="GO:0016024">
    <property type="term" value="P:CDP-diacylglycerol biosynthetic process"/>
    <property type="evidence" value="ECO:0007669"/>
    <property type="project" value="TreeGrafter"/>
</dbReference>
<feature type="transmembrane region" description="Helical" evidence="13">
    <location>
        <begin position="169"/>
        <end position="188"/>
    </location>
</feature>
<evidence type="ECO:0000313" key="14">
    <source>
        <dbReference type="EMBL" id="SUZ95226.1"/>
    </source>
</evidence>
<evidence type="ECO:0000256" key="6">
    <source>
        <dbReference type="ARBA" id="ARBA00022692"/>
    </source>
</evidence>
<feature type="transmembrane region" description="Helical" evidence="13">
    <location>
        <begin position="54"/>
        <end position="87"/>
    </location>
</feature>
<keyword evidence="9" id="KW-0443">Lipid metabolism</keyword>
<dbReference type="AlphaFoldDB" id="A0A381RTN1"/>
<evidence type="ECO:0000256" key="1">
    <source>
        <dbReference type="ARBA" id="ARBA00004651"/>
    </source>
</evidence>
<accession>A0A381RTN1</accession>
<keyword evidence="6 13" id="KW-0812">Transmembrane</keyword>
<sequence length="262" mass="26653">MARVFSALVLLPLVFGTVWFLPPMVTLVLAEAVLVLAFLEYAALASSLGARLSTGVPLVGAAATVAAVPYGATAVVLMAAGLTIAIVSLTPVRGHGRTLLDVAGSLFPLLYLGLPIGALVAVHVAAGRSAIVLLLATIMLSDTAQYYGGRAFGRTPLAPAISPKKTVEGACCGVIVGVGLMLIVGELALGRTTVLQRVLLGVVLVGLGIAGDLFESQLKRAAGVKDASGLIPGHGGMLDRIDGLLFAAPGFYIFLQLMGANE</sequence>
<dbReference type="PANTHER" id="PTHR46382">
    <property type="entry name" value="PHOSPHATIDATE CYTIDYLYLTRANSFERASE"/>
    <property type="match status" value="1"/>
</dbReference>
<evidence type="ECO:0000256" key="12">
    <source>
        <dbReference type="ARBA" id="ARBA00023264"/>
    </source>
</evidence>
<proteinExistence type="inferred from homology"/>
<reference evidence="14" key="1">
    <citation type="submission" date="2018-05" db="EMBL/GenBank/DDBJ databases">
        <authorList>
            <person name="Lanie J.A."/>
            <person name="Ng W.-L."/>
            <person name="Kazmierczak K.M."/>
            <person name="Andrzejewski T.M."/>
            <person name="Davidsen T.M."/>
            <person name="Wayne K.J."/>
            <person name="Tettelin H."/>
            <person name="Glass J.I."/>
            <person name="Rusch D."/>
            <person name="Podicherti R."/>
            <person name="Tsui H.-C.T."/>
            <person name="Winkler M.E."/>
        </authorList>
    </citation>
    <scope>NUCLEOTIDE SEQUENCE</scope>
</reference>
<comment type="subcellular location">
    <subcellularLocation>
        <location evidence="1">Cell membrane</location>
        <topology evidence="1">Multi-pass membrane protein</topology>
    </subcellularLocation>
</comment>
<name>A0A381RTN1_9ZZZZ</name>
<dbReference type="PANTHER" id="PTHR46382:SF1">
    <property type="entry name" value="PHOSPHATIDATE CYTIDYLYLTRANSFERASE"/>
    <property type="match status" value="1"/>
</dbReference>
<evidence type="ECO:0008006" key="15">
    <source>
        <dbReference type="Google" id="ProtNLM"/>
    </source>
</evidence>
<dbReference type="Pfam" id="PF01148">
    <property type="entry name" value="CTP_transf_1"/>
    <property type="match status" value="1"/>
</dbReference>
<protein>
    <recommendedName>
        <fullName evidence="15">Phosphatidate cytidylyltransferase</fullName>
    </recommendedName>
</protein>
<dbReference type="InterPro" id="IPR000374">
    <property type="entry name" value="PC_trans"/>
</dbReference>
<organism evidence="14">
    <name type="scientific">marine metagenome</name>
    <dbReference type="NCBI Taxonomy" id="408172"/>
    <lineage>
        <taxon>unclassified sequences</taxon>
        <taxon>metagenomes</taxon>
        <taxon>ecological metagenomes</taxon>
    </lineage>
</organism>
<evidence type="ECO:0000256" key="13">
    <source>
        <dbReference type="SAM" id="Phobius"/>
    </source>
</evidence>
<keyword evidence="3" id="KW-1003">Cell membrane</keyword>
<feature type="transmembrane region" description="Helical" evidence="13">
    <location>
        <begin position="99"/>
        <end position="124"/>
    </location>
</feature>
<evidence type="ECO:0000256" key="5">
    <source>
        <dbReference type="ARBA" id="ARBA00022679"/>
    </source>
</evidence>
<feature type="transmembrane region" description="Helical" evidence="13">
    <location>
        <begin position="130"/>
        <end position="148"/>
    </location>
</feature>
<evidence type="ECO:0000256" key="9">
    <source>
        <dbReference type="ARBA" id="ARBA00023098"/>
    </source>
</evidence>
<comment type="similarity">
    <text evidence="2">Belongs to the CDS family.</text>
</comment>
<evidence type="ECO:0000256" key="11">
    <source>
        <dbReference type="ARBA" id="ARBA00023209"/>
    </source>
</evidence>
<evidence type="ECO:0000256" key="2">
    <source>
        <dbReference type="ARBA" id="ARBA00010185"/>
    </source>
</evidence>
<keyword evidence="7" id="KW-0548">Nucleotidyltransferase</keyword>
<keyword evidence="12" id="KW-1208">Phospholipid metabolism</keyword>
<evidence type="ECO:0000256" key="7">
    <source>
        <dbReference type="ARBA" id="ARBA00022695"/>
    </source>
</evidence>
<evidence type="ECO:0000256" key="3">
    <source>
        <dbReference type="ARBA" id="ARBA00022475"/>
    </source>
</evidence>
<evidence type="ECO:0000256" key="8">
    <source>
        <dbReference type="ARBA" id="ARBA00022989"/>
    </source>
</evidence>
<dbReference type="GO" id="GO:0005886">
    <property type="term" value="C:plasma membrane"/>
    <property type="evidence" value="ECO:0007669"/>
    <property type="project" value="UniProtKB-SubCell"/>
</dbReference>